<keyword evidence="3" id="KW-1185">Reference proteome</keyword>
<evidence type="ECO:0000256" key="1">
    <source>
        <dbReference type="SAM" id="MobiDB-lite"/>
    </source>
</evidence>
<proteinExistence type="predicted"/>
<dbReference type="AlphaFoldDB" id="A0A6A6RRS5"/>
<protein>
    <submittedName>
        <fullName evidence="2">Uncharacterized protein</fullName>
    </submittedName>
</protein>
<name>A0A6A6RRS5_9PLEO</name>
<gene>
    <name evidence="2" type="ORF">P280DRAFT_144889</name>
</gene>
<accession>A0A6A6RRS5</accession>
<sequence length="58" mass="6510">MNRDRIWSSPMPGPAGSRARCTVLCQDQQGVEPGVRSYARTSREYRTKGNNKGQDKLV</sequence>
<dbReference type="EMBL" id="MU006796">
    <property type="protein sequence ID" value="KAF2636938.1"/>
    <property type="molecule type" value="Genomic_DNA"/>
</dbReference>
<feature type="region of interest" description="Disordered" evidence="1">
    <location>
        <begin position="32"/>
        <end position="58"/>
    </location>
</feature>
<organism evidence="2 3">
    <name type="scientific">Massarina eburnea CBS 473.64</name>
    <dbReference type="NCBI Taxonomy" id="1395130"/>
    <lineage>
        <taxon>Eukaryota</taxon>
        <taxon>Fungi</taxon>
        <taxon>Dikarya</taxon>
        <taxon>Ascomycota</taxon>
        <taxon>Pezizomycotina</taxon>
        <taxon>Dothideomycetes</taxon>
        <taxon>Pleosporomycetidae</taxon>
        <taxon>Pleosporales</taxon>
        <taxon>Massarineae</taxon>
        <taxon>Massarinaceae</taxon>
        <taxon>Massarina</taxon>
    </lineage>
</organism>
<dbReference type="Proteomes" id="UP000799753">
    <property type="component" value="Unassembled WGS sequence"/>
</dbReference>
<evidence type="ECO:0000313" key="2">
    <source>
        <dbReference type="EMBL" id="KAF2636938.1"/>
    </source>
</evidence>
<reference evidence="2" key="1">
    <citation type="journal article" date="2020" name="Stud. Mycol.">
        <title>101 Dothideomycetes genomes: a test case for predicting lifestyles and emergence of pathogens.</title>
        <authorList>
            <person name="Haridas S."/>
            <person name="Albert R."/>
            <person name="Binder M."/>
            <person name="Bloem J."/>
            <person name="Labutti K."/>
            <person name="Salamov A."/>
            <person name="Andreopoulos B."/>
            <person name="Baker S."/>
            <person name="Barry K."/>
            <person name="Bills G."/>
            <person name="Bluhm B."/>
            <person name="Cannon C."/>
            <person name="Castanera R."/>
            <person name="Culley D."/>
            <person name="Daum C."/>
            <person name="Ezra D."/>
            <person name="Gonzalez J."/>
            <person name="Henrissat B."/>
            <person name="Kuo A."/>
            <person name="Liang C."/>
            <person name="Lipzen A."/>
            <person name="Lutzoni F."/>
            <person name="Magnuson J."/>
            <person name="Mondo S."/>
            <person name="Nolan M."/>
            <person name="Ohm R."/>
            <person name="Pangilinan J."/>
            <person name="Park H.-J."/>
            <person name="Ramirez L."/>
            <person name="Alfaro M."/>
            <person name="Sun H."/>
            <person name="Tritt A."/>
            <person name="Yoshinaga Y."/>
            <person name="Zwiers L.-H."/>
            <person name="Turgeon B."/>
            <person name="Goodwin S."/>
            <person name="Spatafora J."/>
            <person name="Crous P."/>
            <person name="Grigoriev I."/>
        </authorList>
    </citation>
    <scope>NUCLEOTIDE SEQUENCE</scope>
    <source>
        <strain evidence="2">CBS 473.64</strain>
    </source>
</reference>
<feature type="compositionally biased region" description="Basic and acidic residues" evidence="1">
    <location>
        <begin position="41"/>
        <end position="58"/>
    </location>
</feature>
<evidence type="ECO:0000313" key="3">
    <source>
        <dbReference type="Proteomes" id="UP000799753"/>
    </source>
</evidence>